<evidence type="ECO:0000313" key="8">
    <source>
        <dbReference type="Proteomes" id="UP000092819"/>
    </source>
</evidence>
<evidence type="ECO:0000256" key="3">
    <source>
        <dbReference type="ARBA" id="ARBA00022737"/>
    </source>
</evidence>
<dbReference type="AlphaFoldDB" id="A0A1C3J843"/>
<dbReference type="InterPro" id="IPR024688">
    <property type="entry name" value="Mac_dom"/>
</dbReference>
<dbReference type="EMBL" id="FLQZ01000001">
    <property type="protein sequence ID" value="SBT11328.1"/>
    <property type="molecule type" value="Genomic_DNA"/>
</dbReference>
<evidence type="ECO:0000256" key="2">
    <source>
        <dbReference type="ARBA" id="ARBA00022679"/>
    </source>
</evidence>
<dbReference type="GO" id="GO:0008870">
    <property type="term" value="F:galactoside O-acetyltransferase activity"/>
    <property type="evidence" value="ECO:0007669"/>
    <property type="project" value="TreeGrafter"/>
</dbReference>
<proteinExistence type="inferred from homology"/>
<evidence type="ECO:0000313" key="7">
    <source>
        <dbReference type="EMBL" id="SBT11328.1"/>
    </source>
</evidence>
<evidence type="ECO:0000259" key="6">
    <source>
        <dbReference type="SMART" id="SM01266"/>
    </source>
</evidence>
<dbReference type="Pfam" id="PF14602">
    <property type="entry name" value="Hexapep_2"/>
    <property type="match status" value="1"/>
</dbReference>
<dbReference type="InterPro" id="IPR011004">
    <property type="entry name" value="Trimer_LpxA-like_sf"/>
</dbReference>
<dbReference type="Proteomes" id="UP000092819">
    <property type="component" value="Unassembled WGS sequence"/>
</dbReference>
<reference evidence="8" key="1">
    <citation type="submission" date="2016-06" db="EMBL/GenBank/DDBJ databases">
        <authorList>
            <person name="Rodrigo-Torres L."/>
            <person name="Arahal D.R."/>
        </authorList>
    </citation>
    <scope>NUCLEOTIDE SEQUENCE [LARGE SCALE GENOMIC DNA]</scope>
    <source>
        <strain evidence="8">CECT 7224</strain>
    </source>
</reference>
<dbReference type="EC" id="2.3.1.-" evidence="5"/>
<evidence type="ECO:0000256" key="1">
    <source>
        <dbReference type="ARBA" id="ARBA00007274"/>
    </source>
</evidence>
<accession>A0A1C3J843</accession>
<keyword evidence="8" id="KW-1185">Reference proteome</keyword>
<dbReference type="PANTHER" id="PTHR43017">
    <property type="entry name" value="GALACTOSIDE O-ACETYLTRANSFERASE"/>
    <property type="match status" value="1"/>
</dbReference>
<protein>
    <recommendedName>
        <fullName evidence="5">Acetyltransferase</fullName>
        <ecNumber evidence="5">2.3.1.-</ecNumber>
    </recommendedName>
</protein>
<keyword evidence="3" id="KW-0677">Repeat</keyword>
<dbReference type="SUPFAM" id="SSF51161">
    <property type="entry name" value="Trimeric LpxA-like enzymes"/>
    <property type="match status" value="1"/>
</dbReference>
<dbReference type="Gene3D" id="2.160.10.10">
    <property type="entry name" value="Hexapeptide repeat proteins"/>
    <property type="match status" value="1"/>
</dbReference>
<keyword evidence="4 5" id="KW-0012">Acyltransferase</keyword>
<dbReference type="InterPro" id="IPR001451">
    <property type="entry name" value="Hexapep"/>
</dbReference>
<organism evidence="7 8">
    <name type="scientific">Vibrio celticus</name>
    <dbReference type="NCBI Taxonomy" id="446372"/>
    <lineage>
        <taxon>Bacteria</taxon>
        <taxon>Pseudomonadati</taxon>
        <taxon>Pseudomonadota</taxon>
        <taxon>Gammaproteobacteria</taxon>
        <taxon>Vibrionales</taxon>
        <taxon>Vibrionaceae</taxon>
        <taxon>Vibrio</taxon>
    </lineage>
</organism>
<feature type="domain" description="Maltose/galactoside acetyltransferase" evidence="6">
    <location>
        <begin position="14"/>
        <end position="68"/>
    </location>
</feature>
<keyword evidence="2 5" id="KW-0808">Transferase</keyword>
<comment type="similarity">
    <text evidence="1 5">Belongs to the transferase hexapeptide repeat family.</text>
</comment>
<gene>
    <name evidence="7" type="primary">maa_1</name>
    <name evidence="7" type="ORF">VCE7224_00044</name>
</gene>
<sequence length="156" mass="17407">MVKEHVDMAQLTEKQKMRLGLTYIPFDEELTKDRTLAKKLCFELSKTCPTDRQGIGAFLEKIIGYQTDAWIEPPFYCDYGYNIELGKNFYCNHGCMILDGAKVTIGDNCLFGPNVVIATPGHPLNPEERARGDEYARAITLGNNVWLGANVAVCPG</sequence>
<dbReference type="InterPro" id="IPR039369">
    <property type="entry name" value="LacA-like"/>
</dbReference>
<dbReference type="PANTHER" id="PTHR43017:SF1">
    <property type="entry name" value="ACETYLTRANSFERASE YJL218W-RELATED"/>
    <property type="match status" value="1"/>
</dbReference>
<dbReference type="Pfam" id="PF12464">
    <property type="entry name" value="Mac"/>
    <property type="match status" value="1"/>
</dbReference>
<name>A0A1C3J843_9VIBR</name>
<dbReference type="RefSeq" id="WP_276206523.1">
    <property type="nucleotide sequence ID" value="NZ_AP025463.1"/>
</dbReference>
<evidence type="ECO:0000256" key="4">
    <source>
        <dbReference type="ARBA" id="ARBA00023315"/>
    </source>
</evidence>
<dbReference type="CDD" id="cd03357">
    <property type="entry name" value="LbH_MAT_GAT"/>
    <property type="match status" value="1"/>
</dbReference>
<evidence type="ECO:0000256" key="5">
    <source>
        <dbReference type="RuleBase" id="RU367021"/>
    </source>
</evidence>
<dbReference type="SMART" id="SM01266">
    <property type="entry name" value="Mac"/>
    <property type="match status" value="1"/>
</dbReference>